<feature type="region of interest" description="Disordered" evidence="1">
    <location>
        <begin position="1"/>
        <end position="65"/>
    </location>
</feature>
<evidence type="ECO:0000313" key="3">
    <source>
        <dbReference type="Proteomes" id="UP000324222"/>
    </source>
</evidence>
<organism evidence="2 3">
    <name type="scientific">Portunus trituberculatus</name>
    <name type="common">Swimming crab</name>
    <name type="synonym">Neptunus trituberculatus</name>
    <dbReference type="NCBI Taxonomy" id="210409"/>
    <lineage>
        <taxon>Eukaryota</taxon>
        <taxon>Metazoa</taxon>
        <taxon>Ecdysozoa</taxon>
        <taxon>Arthropoda</taxon>
        <taxon>Crustacea</taxon>
        <taxon>Multicrustacea</taxon>
        <taxon>Malacostraca</taxon>
        <taxon>Eumalacostraca</taxon>
        <taxon>Eucarida</taxon>
        <taxon>Decapoda</taxon>
        <taxon>Pleocyemata</taxon>
        <taxon>Brachyura</taxon>
        <taxon>Eubrachyura</taxon>
        <taxon>Portunoidea</taxon>
        <taxon>Portunidae</taxon>
        <taxon>Portuninae</taxon>
        <taxon>Portunus</taxon>
    </lineage>
</organism>
<evidence type="ECO:0000256" key="1">
    <source>
        <dbReference type="SAM" id="MobiDB-lite"/>
    </source>
</evidence>
<dbReference type="EMBL" id="VSRR010006766">
    <property type="protein sequence ID" value="MPC45519.1"/>
    <property type="molecule type" value="Genomic_DNA"/>
</dbReference>
<proteinExistence type="predicted"/>
<dbReference type="Proteomes" id="UP000324222">
    <property type="component" value="Unassembled WGS sequence"/>
</dbReference>
<feature type="compositionally biased region" description="Polar residues" evidence="1">
    <location>
        <begin position="50"/>
        <end position="59"/>
    </location>
</feature>
<feature type="compositionally biased region" description="Basic and acidic residues" evidence="1">
    <location>
        <begin position="1"/>
        <end position="24"/>
    </location>
</feature>
<keyword evidence="3" id="KW-1185">Reference proteome</keyword>
<feature type="compositionally biased region" description="Basic and acidic residues" evidence="1">
    <location>
        <begin position="33"/>
        <end position="49"/>
    </location>
</feature>
<comment type="caution">
    <text evidence="2">The sequence shown here is derived from an EMBL/GenBank/DDBJ whole genome shotgun (WGS) entry which is preliminary data.</text>
</comment>
<sequence length="123" mass="13880">MSDKVSHHQKDEEKQQEQDPHEQDGGGAVDGGRGQEDEKVKRVKEEEKWGQQNPTSKTTSPPPQFELQSALLMPLGVFQTPRKLYSEVVGDLEFDACRITKRVPRLLARVLSGQGCFPPRRVL</sequence>
<name>A0A5B7FK65_PORTR</name>
<gene>
    <name evidence="2" type="ORF">E2C01_039219</name>
</gene>
<protein>
    <submittedName>
        <fullName evidence="2">Uncharacterized protein</fullName>
    </submittedName>
</protein>
<evidence type="ECO:0000313" key="2">
    <source>
        <dbReference type="EMBL" id="MPC45519.1"/>
    </source>
</evidence>
<dbReference type="AlphaFoldDB" id="A0A5B7FK65"/>
<reference evidence="2 3" key="1">
    <citation type="submission" date="2019-05" db="EMBL/GenBank/DDBJ databases">
        <title>Another draft genome of Portunus trituberculatus and its Hox gene families provides insights of decapod evolution.</title>
        <authorList>
            <person name="Jeong J.-H."/>
            <person name="Song I."/>
            <person name="Kim S."/>
            <person name="Choi T."/>
            <person name="Kim D."/>
            <person name="Ryu S."/>
            <person name="Kim W."/>
        </authorList>
    </citation>
    <scope>NUCLEOTIDE SEQUENCE [LARGE SCALE GENOMIC DNA]</scope>
    <source>
        <tissue evidence="2">Muscle</tissue>
    </source>
</reference>
<accession>A0A5B7FK65</accession>